<feature type="region of interest" description="Disordered" evidence="1">
    <location>
        <begin position="229"/>
        <end position="260"/>
    </location>
</feature>
<evidence type="ECO:0000313" key="3">
    <source>
        <dbReference type="Proteomes" id="UP000013015"/>
    </source>
</evidence>
<feature type="compositionally biased region" description="Polar residues" evidence="1">
    <location>
        <begin position="374"/>
        <end position="403"/>
    </location>
</feature>
<keyword evidence="3" id="KW-1185">Reference proteome</keyword>
<organism evidence="2 3">
    <name type="scientific">Schaalia cardiffensis F0333</name>
    <dbReference type="NCBI Taxonomy" id="888050"/>
    <lineage>
        <taxon>Bacteria</taxon>
        <taxon>Bacillati</taxon>
        <taxon>Actinomycetota</taxon>
        <taxon>Actinomycetes</taxon>
        <taxon>Actinomycetales</taxon>
        <taxon>Actinomycetaceae</taxon>
        <taxon>Schaalia</taxon>
    </lineage>
</organism>
<accession>N6XAG7</accession>
<dbReference type="OrthoDB" id="3261240at2"/>
<gene>
    <name evidence="2" type="ORF">HMPREF9004_1169</name>
</gene>
<dbReference type="STRING" id="888050.HMPREF9004_1169"/>
<feature type="compositionally biased region" description="Polar residues" evidence="1">
    <location>
        <begin position="465"/>
        <end position="474"/>
    </location>
</feature>
<proteinExistence type="predicted"/>
<name>N6XAG7_9ACTO</name>
<feature type="compositionally biased region" description="Basic and acidic residues" evidence="1">
    <location>
        <begin position="419"/>
        <end position="428"/>
    </location>
</feature>
<sequence>MSDAYARLLALDQLKTDDSAEIDSIDTIRRSICECENALATFRSTAQMSGETADAIAEWLDEYSIKLQGVKETLEENLAMHNMARSAMARARERRINEAEGILMSASEYNEWARQPYVTINGECHTGASYAKALQDKLRTERNDIARSILEEMNSAVSEQATEMEKSTDPFTPGHESNSADAEGSTGTRSGTFGANTATAHSVASSASFNTNSLAAATIGGAVLTTRATTPLSGGTAPNWKRPPAGQPGSPSNPINDPEQLAHHDLLHTPVNQRMTPDGPTAGYLPRDPQALIDLRRQSSTAEWLNSTGPGSDHHRHSTAALGGMLGLGTSAGIGAAARSSVSGVSSLVTTTPGASALTSQVGGTGMLSMQQAAASTNLNGAHSPATNPRTGNAHTASQQAQSSRDRLGRPSILPSDTGRNERSEKKRSFGLIGYEVMRIDEETPSPDSPTHKAQEHGSAHELTPLSSQESDRW</sequence>
<feature type="region of interest" description="Disordered" evidence="1">
    <location>
        <begin position="374"/>
        <end position="474"/>
    </location>
</feature>
<dbReference type="EMBL" id="AQHZ01000018">
    <property type="protein sequence ID" value="ENO18138.1"/>
    <property type="molecule type" value="Genomic_DNA"/>
</dbReference>
<reference evidence="2 3" key="1">
    <citation type="submission" date="2013-03" db="EMBL/GenBank/DDBJ databases">
        <title>Reference genome for the Human Microbiome Project.</title>
        <authorList>
            <person name="Aqrawi P."/>
            <person name="Ayvaz T."/>
            <person name="Bess C."/>
            <person name="Blankenburg K."/>
            <person name="Coyle M."/>
            <person name="Deng J."/>
            <person name="Forbes L."/>
            <person name="Fowler G."/>
            <person name="Francisco L."/>
            <person name="Fu Q."/>
            <person name="Gibbs R."/>
            <person name="Gross S."/>
            <person name="Gubbala S."/>
            <person name="Hale W."/>
            <person name="Hemphill L."/>
            <person name="Highlander S."/>
            <person name="Hirani K."/>
            <person name="Jackson L."/>
            <person name="Jakkamsetti A."/>
            <person name="Javaid M."/>
            <person name="Jayaseelan J.C."/>
            <person name="Jiang H."/>
            <person name="Joshi V."/>
            <person name="Korchina V."/>
            <person name="Kovar C."/>
            <person name="Lara F."/>
            <person name="Lee S."/>
            <person name="Liu Y."/>
            <person name="Mata R."/>
            <person name="Mathew T."/>
            <person name="Munidasa M."/>
            <person name="Muzny D."/>
            <person name="Nazareth L."/>
            <person name="Ngo R."/>
            <person name="Nguyen L."/>
            <person name="Nguyen N."/>
            <person name="Okwuonu G."/>
            <person name="Ongeri F."/>
            <person name="Palculict T."/>
            <person name="Patil S."/>
            <person name="Petrosino J."/>
            <person name="Pham C."/>
            <person name="Pham P."/>
            <person name="Pu L.-L."/>
            <person name="Qin X."/>
            <person name="Qu J."/>
            <person name="Reid J."/>
            <person name="Ross M."/>
            <person name="Ruth R."/>
            <person name="Saada N."/>
            <person name="San Lucas F."/>
            <person name="Santibanez J."/>
            <person name="Shang Y."/>
            <person name="Simmons D."/>
            <person name="Song X.-Z."/>
            <person name="Tang L.-Y."/>
            <person name="Thornton R."/>
            <person name="Warren J."/>
            <person name="Weissenberger G."/>
            <person name="Wilczek-Boney K."/>
            <person name="Worley K."/>
            <person name="Youmans B."/>
            <person name="Zhang J."/>
            <person name="Zhang L."/>
            <person name="Zhao Z."/>
            <person name="Zhou C."/>
            <person name="Zhu D."/>
            <person name="Zhu Y."/>
        </authorList>
    </citation>
    <scope>NUCLEOTIDE SEQUENCE [LARGE SCALE GENOMIC DNA]</scope>
    <source>
        <strain evidence="2 3">F0333</strain>
    </source>
</reference>
<dbReference type="HOGENOM" id="CLU_575739_0_0_11"/>
<evidence type="ECO:0000313" key="2">
    <source>
        <dbReference type="EMBL" id="ENO18138.1"/>
    </source>
</evidence>
<dbReference type="Proteomes" id="UP000013015">
    <property type="component" value="Unassembled WGS sequence"/>
</dbReference>
<feature type="region of interest" description="Disordered" evidence="1">
    <location>
        <begin position="156"/>
        <end position="193"/>
    </location>
</feature>
<dbReference type="PATRIC" id="fig|888050.3.peg.1109"/>
<dbReference type="AlphaFoldDB" id="N6XAG7"/>
<protein>
    <submittedName>
        <fullName evidence="2">Uncharacterized protein</fullName>
    </submittedName>
</protein>
<feature type="compositionally biased region" description="Polar residues" evidence="1">
    <location>
        <begin position="175"/>
        <end position="193"/>
    </location>
</feature>
<evidence type="ECO:0000256" key="1">
    <source>
        <dbReference type="SAM" id="MobiDB-lite"/>
    </source>
</evidence>
<comment type="caution">
    <text evidence="2">The sequence shown here is derived from an EMBL/GenBank/DDBJ whole genome shotgun (WGS) entry which is preliminary data.</text>
</comment>
<feature type="compositionally biased region" description="Basic and acidic residues" evidence="1">
    <location>
        <begin position="450"/>
        <end position="460"/>
    </location>
</feature>
<dbReference type="RefSeq" id="WP_005963305.1">
    <property type="nucleotide sequence ID" value="NZ_CP040505.1"/>
</dbReference>